<comment type="similarity">
    <text evidence="1">In the C-terminal section; belongs to the class-I pyridoxal-phosphate-dependent aminotransferase family.</text>
</comment>
<keyword evidence="3" id="KW-0805">Transcription regulation</keyword>
<proteinExistence type="inferred from homology"/>
<evidence type="ECO:0000256" key="1">
    <source>
        <dbReference type="ARBA" id="ARBA00005384"/>
    </source>
</evidence>
<name>A0ABV6NZH1_9ACTN</name>
<evidence type="ECO:0000313" key="8">
    <source>
        <dbReference type="Proteomes" id="UP001589894"/>
    </source>
</evidence>
<dbReference type="PANTHER" id="PTHR46577">
    <property type="entry name" value="HTH-TYPE TRANSCRIPTIONAL REGULATORY PROTEIN GABR"/>
    <property type="match status" value="1"/>
</dbReference>
<dbReference type="PROSITE" id="PS50949">
    <property type="entry name" value="HTH_GNTR"/>
    <property type="match status" value="1"/>
</dbReference>
<dbReference type="InterPro" id="IPR051446">
    <property type="entry name" value="HTH_trans_reg/aminotransferase"/>
</dbReference>
<dbReference type="CDD" id="cd07377">
    <property type="entry name" value="WHTH_GntR"/>
    <property type="match status" value="1"/>
</dbReference>
<dbReference type="Gene3D" id="1.10.10.10">
    <property type="entry name" value="Winged helix-like DNA-binding domain superfamily/Winged helix DNA-binding domain"/>
    <property type="match status" value="1"/>
</dbReference>
<dbReference type="InterPro" id="IPR036390">
    <property type="entry name" value="WH_DNA-bd_sf"/>
</dbReference>
<sequence length="485" mass="51617">MAVLVRGQQLARLLGQWHALPGPRRQPDYGALAGAVRGLLADGRLPLGARLPAERDLAEALAISRTTVTAAYRELRDSGHLASRRGAGSWTRLPAGHRVASSGLWTPQDDLDMIDLGCAALSAPAELVAAARAAAEDLPRYLGGAGYHPTGVAELREAVAAAYVARGLPTCADQIMITSGTQQALDLVLRLGVPVGERVLVESPTYPNALAALAARRARITTHGLGAADPGWDADLLLGTLRQVRPRLAYVIPDFQNPTGHLMPVDLRERLVATAHAAGADLVVDESFVDLPLDGAAVPPPVAAFDRHARVVSIGGMSKPYWGGLRIGWVRAAAPQVQRLAAVRVGVDMASPVLDQLVAVRLLADRRRIVAARLAQLTAQRDALLAALAAELPDWRVTVPHGGVTLWAELDGPVSSALARACEEVGVRLAPGPRFGLDGTLERFLRLPFTLPPADLREAVRRIAAVRYGLERPNRTVWREPAIIA</sequence>
<dbReference type="SUPFAM" id="SSF46785">
    <property type="entry name" value="Winged helix' DNA-binding domain"/>
    <property type="match status" value="1"/>
</dbReference>
<evidence type="ECO:0000256" key="2">
    <source>
        <dbReference type="ARBA" id="ARBA00022898"/>
    </source>
</evidence>
<keyword evidence="7" id="KW-0032">Aminotransferase</keyword>
<dbReference type="PANTHER" id="PTHR46577:SF1">
    <property type="entry name" value="HTH-TYPE TRANSCRIPTIONAL REGULATORY PROTEIN GABR"/>
    <property type="match status" value="1"/>
</dbReference>
<dbReference type="Gene3D" id="3.40.640.10">
    <property type="entry name" value="Type I PLP-dependent aspartate aminotransferase-like (Major domain)"/>
    <property type="match status" value="1"/>
</dbReference>
<keyword evidence="4" id="KW-0238">DNA-binding</keyword>
<dbReference type="Pfam" id="PF00155">
    <property type="entry name" value="Aminotran_1_2"/>
    <property type="match status" value="1"/>
</dbReference>
<dbReference type="Proteomes" id="UP001589894">
    <property type="component" value="Unassembled WGS sequence"/>
</dbReference>
<accession>A0ABV6NZH1</accession>
<evidence type="ECO:0000256" key="3">
    <source>
        <dbReference type="ARBA" id="ARBA00023015"/>
    </source>
</evidence>
<dbReference type="CDD" id="cd00609">
    <property type="entry name" value="AAT_like"/>
    <property type="match status" value="1"/>
</dbReference>
<organism evidence="7 8">
    <name type="scientific">Plantactinospora siamensis</name>
    <dbReference type="NCBI Taxonomy" id="555372"/>
    <lineage>
        <taxon>Bacteria</taxon>
        <taxon>Bacillati</taxon>
        <taxon>Actinomycetota</taxon>
        <taxon>Actinomycetes</taxon>
        <taxon>Micromonosporales</taxon>
        <taxon>Micromonosporaceae</taxon>
        <taxon>Plantactinospora</taxon>
    </lineage>
</organism>
<evidence type="ECO:0000313" key="7">
    <source>
        <dbReference type="EMBL" id="MFC0566170.1"/>
    </source>
</evidence>
<dbReference type="SMART" id="SM00345">
    <property type="entry name" value="HTH_GNTR"/>
    <property type="match status" value="1"/>
</dbReference>
<gene>
    <name evidence="7" type="ORF">ACFFHU_18770</name>
</gene>
<comment type="caution">
    <text evidence="7">The sequence shown here is derived from an EMBL/GenBank/DDBJ whole genome shotgun (WGS) entry which is preliminary data.</text>
</comment>
<dbReference type="SUPFAM" id="SSF53383">
    <property type="entry name" value="PLP-dependent transferases"/>
    <property type="match status" value="1"/>
</dbReference>
<feature type="domain" description="HTH gntR-type" evidence="6">
    <location>
        <begin position="26"/>
        <end position="94"/>
    </location>
</feature>
<dbReference type="InterPro" id="IPR000524">
    <property type="entry name" value="Tscrpt_reg_HTH_GntR"/>
</dbReference>
<dbReference type="InterPro" id="IPR004839">
    <property type="entry name" value="Aminotransferase_I/II_large"/>
</dbReference>
<evidence type="ECO:0000259" key="6">
    <source>
        <dbReference type="PROSITE" id="PS50949"/>
    </source>
</evidence>
<keyword evidence="5" id="KW-0804">Transcription</keyword>
<dbReference type="InterPro" id="IPR015422">
    <property type="entry name" value="PyrdxlP-dep_Trfase_small"/>
</dbReference>
<dbReference type="Gene3D" id="3.90.1150.10">
    <property type="entry name" value="Aspartate Aminotransferase, domain 1"/>
    <property type="match status" value="1"/>
</dbReference>
<evidence type="ECO:0000256" key="4">
    <source>
        <dbReference type="ARBA" id="ARBA00023125"/>
    </source>
</evidence>
<dbReference type="PRINTS" id="PR00035">
    <property type="entry name" value="HTHGNTR"/>
</dbReference>
<keyword evidence="7" id="KW-0808">Transferase</keyword>
<keyword evidence="2" id="KW-0663">Pyridoxal phosphate</keyword>
<dbReference type="InterPro" id="IPR015421">
    <property type="entry name" value="PyrdxlP-dep_Trfase_major"/>
</dbReference>
<dbReference type="Pfam" id="PF00392">
    <property type="entry name" value="GntR"/>
    <property type="match status" value="1"/>
</dbReference>
<protein>
    <submittedName>
        <fullName evidence="7">PLP-dependent aminotransferase family protein</fullName>
    </submittedName>
</protein>
<dbReference type="InterPro" id="IPR036388">
    <property type="entry name" value="WH-like_DNA-bd_sf"/>
</dbReference>
<dbReference type="GO" id="GO:0008483">
    <property type="term" value="F:transaminase activity"/>
    <property type="evidence" value="ECO:0007669"/>
    <property type="project" value="UniProtKB-KW"/>
</dbReference>
<dbReference type="EMBL" id="JBHLUE010000016">
    <property type="protein sequence ID" value="MFC0566170.1"/>
    <property type="molecule type" value="Genomic_DNA"/>
</dbReference>
<dbReference type="InterPro" id="IPR015424">
    <property type="entry name" value="PyrdxlP-dep_Trfase"/>
</dbReference>
<dbReference type="RefSeq" id="WP_377340645.1">
    <property type="nucleotide sequence ID" value="NZ_JBHLUE010000016.1"/>
</dbReference>
<evidence type="ECO:0000256" key="5">
    <source>
        <dbReference type="ARBA" id="ARBA00023163"/>
    </source>
</evidence>
<keyword evidence="8" id="KW-1185">Reference proteome</keyword>
<reference evidence="7 8" key="1">
    <citation type="submission" date="2024-09" db="EMBL/GenBank/DDBJ databases">
        <authorList>
            <person name="Sun Q."/>
            <person name="Mori K."/>
        </authorList>
    </citation>
    <scope>NUCLEOTIDE SEQUENCE [LARGE SCALE GENOMIC DNA]</scope>
    <source>
        <strain evidence="7 8">TBRC 2205</strain>
    </source>
</reference>